<feature type="region of interest" description="Disordered" evidence="1">
    <location>
        <begin position="1136"/>
        <end position="1158"/>
    </location>
</feature>
<keyword evidence="4" id="KW-1185">Reference proteome</keyword>
<reference evidence="3 4" key="1">
    <citation type="submission" date="2016-10" db="EMBL/GenBank/DDBJ databases">
        <authorList>
            <person name="de Groot N.N."/>
        </authorList>
    </citation>
    <scope>NUCLEOTIDE SEQUENCE [LARGE SCALE GENOMIC DNA]</scope>
    <source>
        <strain evidence="3 4">DSM 24015</strain>
    </source>
</reference>
<proteinExistence type="predicted"/>
<dbReference type="InterPro" id="IPR026377">
    <property type="entry name" value="Cell_surface_SprA"/>
</dbReference>
<sequence>MKKNIRNITLFRIVLLWLVISFSNSIDAQIKENKEASNPDIALPSPIRYEAFYDVSKGVYLLYPKVGNIVTGTPIEMLPEEYSNYVRANSSKEYYQQKSLNESLVYKKDKTDAKKKGLLPSLYIKNKLFKTIFGGNKIELIPQGFASFDLGGIYQKIDNPLILPQNRKNFAFNVQQRIQLGVVGKVGNNLQLKANYDTQSGFAFENKMNLVWQSKGTWKDLQSKGLDDNEGGEDKIIKRLEFGNVNMPSSSSLIRGSESLFGIKTEFQLGKTKGTLVLSQQRGESRNIVVQGGGAINTFKINAVDYEDNQHYYLGQYFFKNYDNALLNYPQINSKIQINRLEVWVLDQGGNNLQDQKSILGIRDLGEGSAQYPDNSDNNLYQNILALGEGLRNPTAAYNTINGKTFANALGTPETYTDGEQFIFNRRARRLSNNEYTFNPQLGYLSLNQRLNDNQLLAVAYSYTINGSEKIYKVGEFSEESPVLIVKLLKPNVLVKTTSPMWNLMMKNIYSLNANQVSQDQFMLNVYYRDPENGKVNYLPNTSVQNTNLLSLFNWDRLNLSNSNVDSQFSTQQGLNSGISGSNSGTISNNNASLGASTLGSDGLFDYVEGLTIDSQNGKLIFTKTQPFGNYLASVLGGNDPKYVFTDLYTEQKQQVSEDALAQRYTIEGRYKGNQGDGIALGAINVPKGSVKVTANGVQLVEGVDYTVDYLLGRVNIINEQVKQSGKAINISLENQINFNIQRKRFLGLNLERKFNDHLTIGATAVNYRERPITQKVQVGDEAVNNTMLGLNIMYNNELPFLTRFTDKIPLISTEAPSNLNFRAEAAYLIPGQSRDIDNQAYIDDFEQSTSKISLKDPEFWSISSEPQQNKNNPIFSNAGLNNDIKSGYGRGLISWYYIDPRFYGVGGKAPNGINADAVSNNMTRRVKMKEIFSNRDFVAGEQTFLNTLNITYYPKDRGPYNLSPNDELPENRWGGLMRPVSVSNFTDSNIEYVEFWMMDPYADGNTLGRAPKLLLQLGNVSEDVLKDGKLLYENGLPTSSSPSKTTTSVWGTQPEQQPVIYAFSSDGGDRPSQDVGYDGLNNAEEAAKFGVNFINPVTNQSDPASDDFVYYLSESFQGKDASSVEHRYKYFRNPDGNSKANSVEVSSQTPSTEDINGDYNLDLNERYNQYTIDLSPNELKLGRNFIVDEKNVDVTFANGQKGKTKWFLFRVPVKQYDLDAGEASNSILNNVRYERLILTGFDQTSTLRFGTMDLVRSDWRKFTKNIASNTNNSANEGAYKIDNSNFDIGGINLEENGNGTPPYVMPPGIEQQVLSGTTGTQRQNEASLYMKVKNLSKTTDASRGVFKNVNLDLRRYKTLQLFVHAQDLRNTSNNALDPNLKFFIRFGSDATDNYYEYETSLKYTSLNSVLPLDIWPSENNVYLNLQDFVNAKINRDKSGISLDQRVRYTEYGDANKTIYTKGRPSLGNITTVLMGVRNTSDQSKDVVLWVDELRLSGIDDKGGYAGNASLDFNLGDFASVNANAALSTVGFGFIDQKPMQRQQTDNTAYSVNTNVNIDKFLPEKAGMKIPVNYSYTQTVEDPKYNPLDNDVLFKDDAKKNQLKKIIRTYTRQRSLGVMNMHKERTNSDKKPKFYDVENLSLTAIYNDSYYRDIYTKKNLRQNLKAYLDYNFNFKPWSIKPFDKLISDTAKSYKYLRWIKEFNINPLPKRFSFRTELDRDYNEIEFRNIEALINNGNSSQNFGTLRNGTFYFGWQYNLGFNLSKSLKLDISSATRTLNDQWNLSNMNTSSIFERPFQVGRPILYNHRVTLNYQLPFQYFPYLDFITAEVGYGFQYNWSARSSVLLNSPDGNLGNLSQNNNNKVATASMDIPFFFKKFKAFKKIDSIRRGRDREIDSLNQVYEKAFANKNNKRKFKFKSYRFKNHLSAGQQLLSLLTSIKQMNFSYNETNGTALPGILSNPNFFGYGKSIGGPTTGFLLGSQADIRRIAIERGWLTNSEYLNDPYTQVNSQNITGNVTIEPIKDLKIDLNVLRSYNRNFIQGGFNIDLDHNPANGIQFSFGNETLSYSNSDFLLFTSFKDGNEIYRNMRIIARQISNENTGLVDNNGFVEGYSIANTYILIPAFRSAVKGKTSSKMENPTKPKFPLPNWRITYSGFKNIPFINSLFQKFDINNAYTSTYTAAGIQSNIDFYNNPNGKDASGDRLNPYVFSQVMYSESFSPLIGADITMRNSMQFRAQYNRNRMFLLGLVNHTLTEDIGSEYVVGFGYILKDLSFKMKFGNKTKIIKSDLNIRADLSLLDNKTRISNILLDDSQVTGGQKIMGIKVSADYNMSENLNFKFFYDQLFTKYKISTAFPLSTVRAGFSATFTFGGSSNSIGGANIGGF</sequence>
<evidence type="ECO:0000313" key="3">
    <source>
        <dbReference type="EMBL" id="SDD91461.1"/>
    </source>
</evidence>
<feature type="domain" description="Gliding motility protein SprA N-terminal" evidence="2">
    <location>
        <begin position="1101"/>
        <end position="1596"/>
    </location>
</feature>
<dbReference type="InterPro" id="IPR025684">
    <property type="entry name" value="SprA_N_dom"/>
</dbReference>
<name>A0A1G6YMC8_9FLAO</name>
<evidence type="ECO:0000259" key="2">
    <source>
        <dbReference type="Pfam" id="PF14349"/>
    </source>
</evidence>
<gene>
    <name evidence="3" type="ORF">SAMN05421544_101206</name>
</gene>
<evidence type="ECO:0000313" key="4">
    <source>
        <dbReference type="Proteomes" id="UP000198517"/>
    </source>
</evidence>
<dbReference type="Proteomes" id="UP000198517">
    <property type="component" value="Unassembled WGS sequence"/>
</dbReference>
<evidence type="ECO:0000256" key="1">
    <source>
        <dbReference type="SAM" id="MobiDB-lite"/>
    </source>
</evidence>
<dbReference type="Pfam" id="PF14349">
    <property type="entry name" value="SprA_N"/>
    <property type="match status" value="2"/>
</dbReference>
<dbReference type="STRING" id="1071918.SAMN05421544_101206"/>
<organism evidence="3 4">
    <name type="scientific">Riemerella columbipharyngis</name>
    <dbReference type="NCBI Taxonomy" id="1071918"/>
    <lineage>
        <taxon>Bacteria</taxon>
        <taxon>Pseudomonadati</taxon>
        <taxon>Bacteroidota</taxon>
        <taxon>Flavobacteriia</taxon>
        <taxon>Flavobacteriales</taxon>
        <taxon>Weeksellaceae</taxon>
        <taxon>Riemerella</taxon>
    </lineage>
</organism>
<feature type="compositionally biased region" description="Polar residues" evidence="1">
    <location>
        <begin position="1136"/>
        <end position="1155"/>
    </location>
</feature>
<dbReference type="EMBL" id="FNAS01000001">
    <property type="protein sequence ID" value="SDD91461.1"/>
    <property type="molecule type" value="Genomic_DNA"/>
</dbReference>
<dbReference type="NCBIfam" id="TIGR04189">
    <property type="entry name" value="surface_SprA"/>
    <property type="match status" value="1"/>
</dbReference>
<protein>
    <submittedName>
        <fullName evidence="3">Cell surface protein SprA</fullName>
    </submittedName>
</protein>
<feature type="domain" description="Gliding motility protein SprA N-terminal" evidence="2">
    <location>
        <begin position="57"/>
        <end position="370"/>
    </location>
</feature>
<accession>A0A1G6YMC8</accession>
<dbReference type="OrthoDB" id="9806090at2"/>